<dbReference type="KEGG" id="ddb:E7747_14525"/>
<evidence type="ECO:0000313" key="10">
    <source>
        <dbReference type="Proteomes" id="UP000297149"/>
    </source>
</evidence>
<organism evidence="9 10">
    <name type="scientific">Duncaniella dubosii</name>
    <dbReference type="NCBI Taxonomy" id="2518971"/>
    <lineage>
        <taxon>Bacteria</taxon>
        <taxon>Pseudomonadati</taxon>
        <taxon>Bacteroidota</taxon>
        <taxon>Bacteroidia</taxon>
        <taxon>Bacteroidales</taxon>
        <taxon>Muribaculaceae</taxon>
        <taxon>Duncaniella</taxon>
    </lineage>
</organism>
<evidence type="ECO:0000256" key="3">
    <source>
        <dbReference type="ARBA" id="ARBA00023295"/>
    </source>
</evidence>
<dbReference type="Pfam" id="PF04616">
    <property type="entry name" value="Glyco_hydro_43"/>
    <property type="match status" value="1"/>
</dbReference>
<evidence type="ECO:0000256" key="6">
    <source>
        <dbReference type="RuleBase" id="RU361187"/>
    </source>
</evidence>
<dbReference type="AlphaFoldDB" id="A0A4P7W5M2"/>
<evidence type="ECO:0000313" key="9">
    <source>
        <dbReference type="EMBL" id="QCD43377.1"/>
    </source>
</evidence>
<evidence type="ECO:0000256" key="5">
    <source>
        <dbReference type="PIRSR" id="PIRSR606710-2"/>
    </source>
</evidence>
<dbReference type="InterPro" id="IPR041542">
    <property type="entry name" value="GH43_C2"/>
</dbReference>
<feature type="signal peptide" evidence="7">
    <location>
        <begin position="1"/>
        <end position="26"/>
    </location>
</feature>
<dbReference type="InterPro" id="IPR023296">
    <property type="entry name" value="Glyco_hydro_beta-prop_sf"/>
</dbReference>
<accession>A0A4P7W5M2</accession>
<dbReference type="CDD" id="cd09001">
    <property type="entry name" value="GH43_FsAxh1-like"/>
    <property type="match status" value="1"/>
</dbReference>
<feature type="domain" description="Beta-xylosidase C-terminal Concanavalin A-like" evidence="8">
    <location>
        <begin position="327"/>
        <end position="528"/>
    </location>
</feature>
<protein>
    <submittedName>
        <fullName evidence="9">Glycosyl hydrolase 43 family protein</fullName>
    </submittedName>
</protein>
<evidence type="ECO:0000256" key="1">
    <source>
        <dbReference type="ARBA" id="ARBA00009865"/>
    </source>
</evidence>
<feature type="chain" id="PRO_5020330666" evidence="7">
    <location>
        <begin position="27"/>
        <end position="531"/>
    </location>
</feature>
<dbReference type="SUPFAM" id="SSF49899">
    <property type="entry name" value="Concanavalin A-like lectins/glucanases"/>
    <property type="match status" value="1"/>
</dbReference>
<evidence type="ECO:0000256" key="2">
    <source>
        <dbReference type="ARBA" id="ARBA00022801"/>
    </source>
</evidence>
<evidence type="ECO:0000256" key="4">
    <source>
        <dbReference type="PIRSR" id="PIRSR606710-1"/>
    </source>
</evidence>
<dbReference type="Pfam" id="PF17851">
    <property type="entry name" value="GH43_C2"/>
    <property type="match status" value="1"/>
</dbReference>
<dbReference type="PANTHER" id="PTHR42812:SF12">
    <property type="entry name" value="BETA-XYLOSIDASE-RELATED"/>
    <property type="match status" value="1"/>
</dbReference>
<comment type="similarity">
    <text evidence="1 6">Belongs to the glycosyl hydrolase 43 family.</text>
</comment>
<dbReference type="EMBL" id="CP039396">
    <property type="protein sequence ID" value="QCD43377.1"/>
    <property type="molecule type" value="Genomic_DNA"/>
</dbReference>
<dbReference type="InterPro" id="IPR006710">
    <property type="entry name" value="Glyco_hydro_43"/>
</dbReference>
<feature type="site" description="Important for catalytic activity, responsible for pKa modulation of the active site Glu and correct orientation of both the proton donor and substrate" evidence="5">
    <location>
        <position position="151"/>
    </location>
</feature>
<dbReference type="InterPro" id="IPR051795">
    <property type="entry name" value="Glycosyl_Hydrlase_43"/>
</dbReference>
<keyword evidence="10" id="KW-1185">Reference proteome</keyword>
<dbReference type="Gene3D" id="2.60.120.200">
    <property type="match status" value="1"/>
</dbReference>
<evidence type="ECO:0000256" key="7">
    <source>
        <dbReference type="SAM" id="SignalP"/>
    </source>
</evidence>
<gene>
    <name evidence="9" type="ORF">E7747_14525</name>
</gene>
<feature type="active site" description="Proton acceptor" evidence="4">
    <location>
        <position position="41"/>
    </location>
</feature>
<keyword evidence="7" id="KW-0732">Signal</keyword>
<dbReference type="RefSeq" id="WP_123615247.1">
    <property type="nucleotide sequence ID" value="NZ_CAXHQF010000017.1"/>
</dbReference>
<dbReference type="Gene3D" id="2.115.10.20">
    <property type="entry name" value="Glycosyl hydrolase domain, family 43"/>
    <property type="match status" value="1"/>
</dbReference>
<evidence type="ECO:0000259" key="8">
    <source>
        <dbReference type="Pfam" id="PF17851"/>
    </source>
</evidence>
<dbReference type="SUPFAM" id="SSF75005">
    <property type="entry name" value="Arabinanase/levansucrase/invertase"/>
    <property type="match status" value="1"/>
</dbReference>
<keyword evidence="3 6" id="KW-0326">Glycosidase</keyword>
<sequence length="531" mass="59252">MIRTVRNTLLAIFAMGFISPVAGVEAHDGFSNPVIWADVPDPDVIRVGDYFYMVSTTMHLMPGCPVMKSKDLVNWETVGYVFDRLEDSPRYDLVDGTVYGKGQWATSLRYHDGRFYVLFSPNDAPYKSYIYSTENPAGKWDLVSRTDHFHDSSLLFDDDGRVYVFYGGGQIRLRELNPDLSGVKEGGIDTTVIFPDATETGLHEGSRVVKHNGKYYALVISWPAGQPRRQLCYRADNICGPYEKKVILESEFGGFPYVGQGCIVDDSDGSWWGMIFQDRGGVGRVLTLNPCRWVDGWPLLGDENGKVPDFMPKKTVSTEFAGVVAADEFSDGKKSLLWEWNHNPVDSAWSLTARPGHLRLSTSRVVGNIFEAPNTITQRMEGPVCEGIVKMDISNMRDGDVAGFAAINGDSGLLSVLREGNNRWLSASASSVSLGDNHEVVSVDDREMERVALTTDDIYLKINADFNPGRDIATFAYSTDGQNWTPIGSEFKMVFDYRRFFMGTRFAIYNYATASVGGHVDVDFFRYTKGD</sequence>
<proteinExistence type="inferred from homology"/>
<dbReference type="GO" id="GO:0005975">
    <property type="term" value="P:carbohydrate metabolic process"/>
    <property type="evidence" value="ECO:0007669"/>
    <property type="project" value="InterPro"/>
</dbReference>
<name>A0A4P7W5M2_9BACT</name>
<dbReference type="PANTHER" id="PTHR42812">
    <property type="entry name" value="BETA-XYLOSIDASE"/>
    <property type="match status" value="1"/>
</dbReference>
<reference evidence="10" key="1">
    <citation type="submission" date="2019-02" db="EMBL/GenBank/DDBJ databases">
        <title>Isolation and identification of novel species under the genus Muribaculum.</title>
        <authorList>
            <person name="Miyake S."/>
            <person name="Ding Y."/>
            <person name="Low A."/>
            <person name="Soh M."/>
            <person name="Seedorf H."/>
        </authorList>
    </citation>
    <scope>NUCLEOTIDE SEQUENCE [LARGE SCALE GENOMIC DNA]</scope>
    <source>
        <strain evidence="10">H5</strain>
    </source>
</reference>
<dbReference type="InterPro" id="IPR013320">
    <property type="entry name" value="ConA-like_dom_sf"/>
</dbReference>
<feature type="active site" description="Proton donor" evidence="4">
    <location>
        <position position="204"/>
    </location>
</feature>
<keyword evidence="2 6" id="KW-0378">Hydrolase</keyword>
<dbReference type="Proteomes" id="UP000297149">
    <property type="component" value="Chromosome"/>
</dbReference>
<dbReference type="GO" id="GO:0004553">
    <property type="term" value="F:hydrolase activity, hydrolyzing O-glycosyl compounds"/>
    <property type="evidence" value="ECO:0007669"/>
    <property type="project" value="InterPro"/>
</dbReference>